<protein>
    <submittedName>
        <fullName evidence="2">Uncharacterized protein</fullName>
    </submittedName>
</protein>
<feature type="compositionally biased region" description="Basic and acidic residues" evidence="1">
    <location>
        <begin position="49"/>
        <end position="59"/>
    </location>
</feature>
<proteinExistence type="predicted"/>
<keyword evidence="3" id="KW-1185">Reference proteome</keyword>
<evidence type="ECO:0000313" key="2">
    <source>
        <dbReference type="EMBL" id="GAA1963786.1"/>
    </source>
</evidence>
<comment type="caution">
    <text evidence="2">The sequence shown here is derived from an EMBL/GenBank/DDBJ whole genome shotgun (WGS) entry which is preliminary data.</text>
</comment>
<evidence type="ECO:0000313" key="3">
    <source>
        <dbReference type="Proteomes" id="UP001499933"/>
    </source>
</evidence>
<dbReference type="EMBL" id="BAAAOG010000006">
    <property type="protein sequence ID" value="GAA1963786.1"/>
    <property type="molecule type" value="Genomic_DNA"/>
</dbReference>
<evidence type="ECO:0000256" key="1">
    <source>
        <dbReference type="SAM" id="MobiDB-lite"/>
    </source>
</evidence>
<organism evidence="2 3">
    <name type="scientific">Microbacterium deminutum</name>
    <dbReference type="NCBI Taxonomy" id="344164"/>
    <lineage>
        <taxon>Bacteria</taxon>
        <taxon>Bacillati</taxon>
        <taxon>Actinomycetota</taxon>
        <taxon>Actinomycetes</taxon>
        <taxon>Micrococcales</taxon>
        <taxon>Microbacteriaceae</taxon>
        <taxon>Microbacterium</taxon>
    </lineage>
</organism>
<feature type="region of interest" description="Disordered" evidence="1">
    <location>
        <begin position="45"/>
        <end position="73"/>
    </location>
</feature>
<sequence length="73" mass="7784">MAAALRDIVRTGLPRRCGGAIPQPPSVPEWFAALSVKRVQKIGEASDDGDIHAKTETRGNSRQSNLGKAMKGI</sequence>
<name>A0ABN2R533_9MICO</name>
<accession>A0ABN2R533</accession>
<reference evidence="2 3" key="1">
    <citation type="journal article" date="2019" name="Int. J. Syst. Evol. Microbiol.">
        <title>The Global Catalogue of Microorganisms (GCM) 10K type strain sequencing project: providing services to taxonomists for standard genome sequencing and annotation.</title>
        <authorList>
            <consortium name="The Broad Institute Genomics Platform"/>
            <consortium name="The Broad Institute Genome Sequencing Center for Infectious Disease"/>
            <person name="Wu L."/>
            <person name="Ma J."/>
        </authorList>
    </citation>
    <scope>NUCLEOTIDE SEQUENCE [LARGE SCALE GENOMIC DNA]</scope>
    <source>
        <strain evidence="2 3">JCM 14901</strain>
    </source>
</reference>
<dbReference type="Proteomes" id="UP001499933">
    <property type="component" value="Unassembled WGS sequence"/>
</dbReference>
<gene>
    <name evidence="2" type="ORF">GCM10009776_28130</name>
</gene>